<gene>
    <name evidence="2" type="ORF">IAR55_006169</name>
</gene>
<dbReference type="PANTHER" id="PTHR42840:SF7">
    <property type="entry name" value="BINDING ROSSMANN FOLD OXIDOREDUCTASE, PUTATIVE (AFU_ORTHOLOGUE AFUA_4G10190)-RELATED"/>
    <property type="match status" value="1"/>
</dbReference>
<dbReference type="PANTHER" id="PTHR42840">
    <property type="entry name" value="NAD(P)-BINDING ROSSMANN-FOLD SUPERFAMILY PROTEIN-RELATED"/>
    <property type="match status" value="1"/>
</dbReference>
<keyword evidence="3" id="KW-1185">Reference proteome</keyword>
<dbReference type="FunFam" id="3.40.50.720:FF:000911">
    <property type="entry name" value="Chromosome 8, whole genome shotgun sequence"/>
    <property type="match status" value="1"/>
</dbReference>
<evidence type="ECO:0000313" key="3">
    <source>
        <dbReference type="Proteomes" id="UP001388673"/>
    </source>
</evidence>
<dbReference type="GO" id="GO:0016491">
    <property type="term" value="F:oxidoreductase activity"/>
    <property type="evidence" value="ECO:0007669"/>
    <property type="project" value="TreeGrafter"/>
</dbReference>
<reference evidence="2 3" key="1">
    <citation type="journal article" date="2024" name="bioRxiv">
        <title>Comparative genomics of Cryptococcus and Kwoniella reveals pathogenesis evolution and contrasting karyotype dynamics via intercentromeric recombination or chromosome fusion.</title>
        <authorList>
            <person name="Coelho M.A."/>
            <person name="David-Palma M."/>
            <person name="Shea T."/>
            <person name="Bowers K."/>
            <person name="McGinley-Smith S."/>
            <person name="Mohammad A.W."/>
            <person name="Gnirke A."/>
            <person name="Yurkov A.M."/>
            <person name="Nowrousian M."/>
            <person name="Sun S."/>
            <person name="Cuomo C.A."/>
            <person name="Heitman J."/>
        </authorList>
    </citation>
    <scope>NUCLEOTIDE SEQUENCE [LARGE SCALE GENOMIC DNA]</scope>
    <source>
        <strain evidence="2 3">CBS 13917</strain>
    </source>
</reference>
<protein>
    <recommendedName>
        <fullName evidence="1">Gfo/Idh/MocA-like oxidoreductase N-terminal domain-containing protein</fullName>
    </recommendedName>
</protein>
<feature type="domain" description="Gfo/Idh/MocA-like oxidoreductase N-terminal" evidence="1">
    <location>
        <begin position="7"/>
        <end position="129"/>
    </location>
</feature>
<dbReference type="Proteomes" id="UP001388673">
    <property type="component" value="Unassembled WGS sequence"/>
</dbReference>
<dbReference type="GO" id="GO:0005737">
    <property type="term" value="C:cytoplasm"/>
    <property type="evidence" value="ECO:0007669"/>
    <property type="project" value="TreeGrafter"/>
</dbReference>
<dbReference type="KEGG" id="kne:92183427"/>
<dbReference type="Gene3D" id="3.30.360.10">
    <property type="entry name" value="Dihydrodipicolinate Reductase, domain 2"/>
    <property type="match status" value="1"/>
</dbReference>
<dbReference type="RefSeq" id="XP_066800264.1">
    <property type="nucleotide sequence ID" value="XM_066949256.1"/>
</dbReference>
<dbReference type="FunFam" id="3.30.360.10:FF:000061">
    <property type="entry name" value="Chromosome 8, whole genome shotgun sequence"/>
    <property type="match status" value="1"/>
</dbReference>
<dbReference type="InterPro" id="IPR036291">
    <property type="entry name" value="NAD(P)-bd_dom_sf"/>
</dbReference>
<proteinExistence type="predicted"/>
<evidence type="ECO:0000259" key="1">
    <source>
        <dbReference type="Pfam" id="PF01408"/>
    </source>
</evidence>
<accession>A0AAW0YIS5</accession>
<dbReference type="AlphaFoldDB" id="A0AAW0YIS5"/>
<dbReference type="GeneID" id="92183427"/>
<name>A0AAW0YIS5_9TREE</name>
<dbReference type="InterPro" id="IPR000683">
    <property type="entry name" value="Gfo/Idh/MocA-like_OxRdtase_N"/>
</dbReference>
<dbReference type="SUPFAM" id="SSF51735">
    <property type="entry name" value="NAD(P)-binding Rossmann-fold domains"/>
    <property type="match status" value="1"/>
</dbReference>
<dbReference type="Gene3D" id="3.40.50.720">
    <property type="entry name" value="NAD(P)-binding Rossmann-like Domain"/>
    <property type="match status" value="1"/>
</dbReference>
<dbReference type="GO" id="GO:0006740">
    <property type="term" value="P:NADPH regeneration"/>
    <property type="evidence" value="ECO:0007669"/>
    <property type="project" value="TreeGrafter"/>
</dbReference>
<evidence type="ECO:0000313" key="2">
    <source>
        <dbReference type="EMBL" id="KAK8845456.1"/>
    </source>
</evidence>
<dbReference type="EMBL" id="JBCAWK010000012">
    <property type="protein sequence ID" value="KAK8845456.1"/>
    <property type="molecule type" value="Genomic_DNA"/>
</dbReference>
<comment type="caution">
    <text evidence="2">The sequence shown here is derived from an EMBL/GenBank/DDBJ whole genome shotgun (WGS) entry which is preliminary data.</text>
</comment>
<dbReference type="Pfam" id="PF01408">
    <property type="entry name" value="GFO_IDH_MocA"/>
    <property type="match status" value="1"/>
</dbReference>
<sequence>MSPNRILNVAILGCGEVAQVAHIPNLIVASDKFKITALCDISVQSVELCGKRFGIESRFTSVTDMLSSSTLIDLVFVLTADQYHAEHVVQCANAGKHVMIEKPMAQTLAEYDMVEEARVKSGVVIFVGYMRRYAPALERLKEEIKGKEIKYVRVRDIIGNNRYFTSQSGMNQSYFTDFPASATSDLNQRRHDNLIDNLGESRAFADDRNMHSWSLLHSLGSHDLSAMRDVLGMPEKCLMATRSDDGRGESWWWTALFQYKGFKAYYEMAIDEVAVFDAQIEVYTNDSRVKIQYDTPYVKGLPIKLIIQRQLPSGDYSEQIIRPTYVDPYTIELPLIYDAIVNATEYKTTPSDAKNDTILVKMIMDALVD</sequence>
<organism evidence="2 3">
    <name type="scientific">Kwoniella newhampshirensis</name>
    <dbReference type="NCBI Taxonomy" id="1651941"/>
    <lineage>
        <taxon>Eukaryota</taxon>
        <taxon>Fungi</taxon>
        <taxon>Dikarya</taxon>
        <taxon>Basidiomycota</taxon>
        <taxon>Agaricomycotina</taxon>
        <taxon>Tremellomycetes</taxon>
        <taxon>Tremellales</taxon>
        <taxon>Cryptococcaceae</taxon>
        <taxon>Kwoniella</taxon>
    </lineage>
</organism>
<dbReference type="GO" id="GO:0000166">
    <property type="term" value="F:nucleotide binding"/>
    <property type="evidence" value="ECO:0007669"/>
    <property type="project" value="InterPro"/>
</dbReference>